<accession>A0AAV6JKL0</accession>
<comment type="catalytic activity">
    <reaction evidence="21">
        <text>L-seryl-[protein] + ATP = O-phospho-L-seryl-[protein] + ADP + H(+)</text>
        <dbReference type="Rhea" id="RHEA:17989"/>
        <dbReference type="Rhea" id="RHEA-COMP:9863"/>
        <dbReference type="Rhea" id="RHEA-COMP:11604"/>
        <dbReference type="ChEBI" id="CHEBI:15378"/>
        <dbReference type="ChEBI" id="CHEBI:29999"/>
        <dbReference type="ChEBI" id="CHEBI:30616"/>
        <dbReference type="ChEBI" id="CHEBI:83421"/>
        <dbReference type="ChEBI" id="CHEBI:456216"/>
        <dbReference type="EC" id="2.7.11.1"/>
    </reaction>
</comment>
<dbReference type="AlphaFoldDB" id="A0AAV6JKL0"/>
<keyword evidence="6" id="KW-0433">Leucine-rich repeat</keyword>
<sequence length="1209" mass="133085">MGLLQKLLCPVSIVLSVVLFSSPDTASASFEEANALLKWKETLQSANSSVITTWILGTKNGSSSSASSPCNWFGVSCNAEGRVTRLNLTGSSIKGTLETFPFSLLPNLAYFELSVNKLYGPIPSQISSLPLVYLDLSGNEFSGNIPPEIGLLRNIESLHLFENQLNGSIPPEIGQLKSLSELSLSTNSLSGPIPPSLCNLSNLVLLHLFGNQLSGSIPEAIGNLTNLELVDLGSNRLTGPIPSTFGNLNRLTVLNLFNNALSGSIPNELGNLKSLVDLEFHVNQLNGSIPASFGNLFELTNLFLRANNLSGPIPQEFRNLKNLIVLQMDGNQFSGHLPDICEGGKLQNFTVDTNQLTGRIPKSLRDCSSLVRVRLEGNQLTGSISEDFGVYPHLVYLDLSRNKFYGEISINWSKCMKLQSLRMAGNIITGSIPPELGDSAQLHRLDLSSNHMTGAIPKELGKLSSLWELYLNDNQLSGGIPREIGSLTELEKLDLSINRLSGPISAGNLENCIKLDYLNLSNNNFSQEIPGQLGKISPLSNVDLSRNSLMGEIPSEIASFKSLEFLNLSHNNLSGLIPNLFEQMNWLVHIDVSFNVLEGPIPISKAFMNATKESLQGNKGLCGNVQGLQPCKNQFAVNRHTSQKKDNQTLVLVIVLPLGGALLLLGAFAGFLIISVRRKRESQAKDASKYEDLFSISINDGRAMYTDILEATKNFDAAYCIGKGGYGAVYKATLPSANTVAVKKLHPTSEKDDPPGFLNEVRALTEIRHRNIVKFVEFCSHARNSFLVYEYLERGSLASIFSKEEQAKQLDWPKRLNIIKGVAHALSYMHHECTPPIVHRDISSNNVLIDEEYEARVSDFGTAKLLKADSSNWSALAGTYGYVAPELAYTMKVTEKCDVYSFGVLTLEVIKGKHPGDFISSLSILAVENFQLRDVLDQRLSSPSPEVEEILLACSFSIASLEMAMLRRCVFNEGDRKPIVRHAGTEGSVENRSGQEEEDNLFAIWSYNGTMLYENIIESTEEFNLKYYVGEGATGRVYKAELPNGPVVAVKKLHSSQDSEAATDLRCFTAEIRALAQVRHRNIVKLYGYCFHTRHSFLVYEFLEQGSLGAILSNNEWAVEFGWIERVTVVKGVANALLYMYHDCSPPLVHRDVSSKNILLDLEYEAHVSDFGTARLLKPDSSNWTSFAGTFGYTAPGKLSKIVYFDPKF</sequence>
<dbReference type="FunFam" id="1.10.510.10:FF:000479">
    <property type="entry name" value="Leucine-rich repeat receptor-like protein kinase"/>
    <property type="match status" value="1"/>
</dbReference>
<evidence type="ECO:0000256" key="6">
    <source>
        <dbReference type="ARBA" id="ARBA00022614"/>
    </source>
</evidence>
<evidence type="ECO:0000313" key="26">
    <source>
        <dbReference type="EMBL" id="KAG5541736.1"/>
    </source>
</evidence>
<keyword evidence="19" id="KW-0325">Glycoprotein</keyword>
<dbReference type="InterPro" id="IPR055414">
    <property type="entry name" value="LRR_R13L4/SHOC2-like"/>
</dbReference>
<keyword evidence="14" id="KW-0832">Ubl conjugation</keyword>
<dbReference type="SUPFAM" id="SSF56112">
    <property type="entry name" value="Protein kinase-like (PK-like)"/>
    <property type="match status" value="2"/>
</dbReference>
<dbReference type="Gene3D" id="3.80.10.10">
    <property type="entry name" value="Ribonuclease Inhibitor"/>
    <property type="match status" value="3"/>
</dbReference>
<dbReference type="FunFam" id="3.80.10.10:FF:000177">
    <property type="entry name" value="Leucine-rich repeat receptor-like serine/threonine-protein kinase At1g17230"/>
    <property type="match status" value="1"/>
</dbReference>
<evidence type="ECO:0000256" key="8">
    <source>
        <dbReference type="ARBA" id="ARBA00022692"/>
    </source>
</evidence>
<keyword evidence="16 23" id="KW-0472">Membrane</keyword>
<dbReference type="InterPro" id="IPR003591">
    <property type="entry name" value="Leu-rich_rpt_typical-subtyp"/>
</dbReference>
<dbReference type="PROSITE" id="PS00107">
    <property type="entry name" value="PROTEIN_KINASE_ATP"/>
    <property type="match status" value="2"/>
</dbReference>
<dbReference type="SUPFAM" id="SSF52058">
    <property type="entry name" value="L domain-like"/>
    <property type="match status" value="2"/>
</dbReference>
<dbReference type="Gene3D" id="3.30.200.20">
    <property type="entry name" value="Phosphorylase Kinase, domain 1"/>
    <property type="match status" value="2"/>
</dbReference>
<protein>
    <recommendedName>
        <fullName evidence="2">non-specific serine/threonine protein kinase</fullName>
        <ecNumber evidence="2">2.7.11.1</ecNumber>
    </recommendedName>
</protein>
<evidence type="ECO:0000256" key="21">
    <source>
        <dbReference type="ARBA" id="ARBA00048679"/>
    </source>
</evidence>
<organism evidence="26 27">
    <name type="scientific">Rhododendron griersonianum</name>
    <dbReference type="NCBI Taxonomy" id="479676"/>
    <lineage>
        <taxon>Eukaryota</taxon>
        <taxon>Viridiplantae</taxon>
        <taxon>Streptophyta</taxon>
        <taxon>Embryophyta</taxon>
        <taxon>Tracheophyta</taxon>
        <taxon>Spermatophyta</taxon>
        <taxon>Magnoliopsida</taxon>
        <taxon>eudicotyledons</taxon>
        <taxon>Gunneridae</taxon>
        <taxon>Pentapetalae</taxon>
        <taxon>asterids</taxon>
        <taxon>Ericales</taxon>
        <taxon>Ericaceae</taxon>
        <taxon>Ericoideae</taxon>
        <taxon>Rhodoreae</taxon>
        <taxon>Rhododendron</taxon>
    </lineage>
</organism>
<feature type="binding site" evidence="22">
    <location>
        <position position="1052"/>
    </location>
    <ligand>
        <name>ATP</name>
        <dbReference type="ChEBI" id="CHEBI:30616"/>
    </ligand>
</feature>
<dbReference type="GO" id="GO:0010074">
    <property type="term" value="P:maintenance of meristem identity"/>
    <property type="evidence" value="ECO:0007669"/>
    <property type="project" value="UniProtKB-ARBA"/>
</dbReference>
<evidence type="ECO:0000256" key="16">
    <source>
        <dbReference type="ARBA" id="ARBA00023136"/>
    </source>
</evidence>
<evidence type="ECO:0000256" key="20">
    <source>
        <dbReference type="ARBA" id="ARBA00047899"/>
    </source>
</evidence>
<dbReference type="GO" id="GO:0004674">
    <property type="term" value="F:protein serine/threonine kinase activity"/>
    <property type="evidence" value="ECO:0007669"/>
    <property type="project" value="UniProtKB-KW"/>
</dbReference>
<keyword evidence="7" id="KW-0808">Transferase</keyword>
<dbReference type="EC" id="2.7.11.1" evidence="2"/>
<keyword evidence="3" id="KW-1003">Cell membrane</keyword>
<dbReference type="InterPro" id="IPR001611">
    <property type="entry name" value="Leu-rich_rpt"/>
</dbReference>
<name>A0AAV6JKL0_9ERIC</name>
<comment type="catalytic activity">
    <reaction evidence="20">
        <text>L-threonyl-[protein] + ATP = O-phospho-L-threonyl-[protein] + ADP + H(+)</text>
        <dbReference type="Rhea" id="RHEA:46608"/>
        <dbReference type="Rhea" id="RHEA-COMP:11060"/>
        <dbReference type="Rhea" id="RHEA-COMP:11605"/>
        <dbReference type="ChEBI" id="CHEBI:15378"/>
        <dbReference type="ChEBI" id="CHEBI:30013"/>
        <dbReference type="ChEBI" id="CHEBI:30616"/>
        <dbReference type="ChEBI" id="CHEBI:61977"/>
        <dbReference type="ChEBI" id="CHEBI:456216"/>
        <dbReference type="EC" id="2.7.11.1"/>
    </reaction>
</comment>
<dbReference type="PANTHER" id="PTHR48005:SF95">
    <property type="entry name" value="PROTEIN KINASE DOMAIN-CONTAINING PROTEIN"/>
    <property type="match status" value="1"/>
</dbReference>
<evidence type="ECO:0000256" key="18">
    <source>
        <dbReference type="ARBA" id="ARBA00023170"/>
    </source>
</evidence>
<dbReference type="FunFam" id="3.80.10.10:FF:000775">
    <property type="entry name" value="Predicted protein"/>
    <property type="match status" value="1"/>
</dbReference>
<dbReference type="Pfam" id="PF00069">
    <property type="entry name" value="Pkinase"/>
    <property type="match status" value="2"/>
</dbReference>
<keyword evidence="17" id="KW-1015">Disulfide bond</keyword>
<evidence type="ECO:0000256" key="14">
    <source>
        <dbReference type="ARBA" id="ARBA00022843"/>
    </source>
</evidence>
<feature type="transmembrane region" description="Helical" evidence="23">
    <location>
        <begin position="650"/>
        <end position="674"/>
    </location>
</feature>
<dbReference type="SMART" id="SM00365">
    <property type="entry name" value="LRR_SD22"/>
    <property type="match status" value="4"/>
</dbReference>
<keyword evidence="5" id="KW-0597">Phosphoprotein</keyword>
<dbReference type="GO" id="GO:0006952">
    <property type="term" value="P:defense response"/>
    <property type="evidence" value="ECO:0007669"/>
    <property type="project" value="UniProtKB-ARBA"/>
</dbReference>
<dbReference type="FunFam" id="3.80.10.10:FF:000400">
    <property type="entry name" value="Nuclear pore complex protein NUP107"/>
    <property type="match status" value="1"/>
</dbReference>
<dbReference type="SMART" id="SM00369">
    <property type="entry name" value="LRR_TYP"/>
    <property type="match status" value="7"/>
</dbReference>
<keyword evidence="9 24" id="KW-0732">Signal</keyword>
<evidence type="ECO:0000256" key="7">
    <source>
        <dbReference type="ARBA" id="ARBA00022679"/>
    </source>
</evidence>
<dbReference type="PANTHER" id="PTHR48005">
    <property type="entry name" value="LEUCINE RICH REPEAT KINASE 2"/>
    <property type="match status" value="1"/>
</dbReference>
<feature type="domain" description="Protein kinase" evidence="25">
    <location>
        <begin position="1023"/>
        <end position="1209"/>
    </location>
</feature>
<dbReference type="InterPro" id="IPR051420">
    <property type="entry name" value="Ser_Thr_Kinases_DiverseReg"/>
</dbReference>
<evidence type="ECO:0000256" key="22">
    <source>
        <dbReference type="PROSITE-ProRule" id="PRU10141"/>
    </source>
</evidence>
<evidence type="ECO:0000256" key="2">
    <source>
        <dbReference type="ARBA" id="ARBA00012513"/>
    </source>
</evidence>
<dbReference type="Gene3D" id="1.10.510.10">
    <property type="entry name" value="Transferase(Phosphotransferase) domain 1"/>
    <property type="match status" value="2"/>
</dbReference>
<feature type="chain" id="PRO_5043551848" description="non-specific serine/threonine protein kinase" evidence="24">
    <location>
        <begin position="29"/>
        <end position="1209"/>
    </location>
</feature>
<dbReference type="EMBL" id="JACTNZ010000007">
    <property type="protein sequence ID" value="KAG5541736.1"/>
    <property type="molecule type" value="Genomic_DNA"/>
</dbReference>
<evidence type="ECO:0000256" key="3">
    <source>
        <dbReference type="ARBA" id="ARBA00022475"/>
    </source>
</evidence>
<evidence type="ECO:0000259" key="25">
    <source>
        <dbReference type="PROSITE" id="PS50011"/>
    </source>
</evidence>
<proteinExistence type="predicted"/>
<keyword evidence="10" id="KW-0677">Repeat</keyword>
<dbReference type="InterPro" id="IPR032675">
    <property type="entry name" value="LRR_dom_sf"/>
</dbReference>
<evidence type="ECO:0000256" key="23">
    <source>
        <dbReference type="SAM" id="Phobius"/>
    </source>
</evidence>
<evidence type="ECO:0000256" key="24">
    <source>
        <dbReference type="SAM" id="SignalP"/>
    </source>
</evidence>
<dbReference type="Pfam" id="PF08263">
    <property type="entry name" value="LRRNT_2"/>
    <property type="match status" value="1"/>
</dbReference>
<reference evidence="26" key="1">
    <citation type="submission" date="2020-08" db="EMBL/GenBank/DDBJ databases">
        <title>Plant Genome Project.</title>
        <authorList>
            <person name="Zhang R.-G."/>
        </authorList>
    </citation>
    <scope>NUCLEOTIDE SEQUENCE</scope>
    <source>
        <strain evidence="26">WSP0</strain>
        <tissue evidence="26">Leaf</tissue>
    </source>
</reference>
<dbReference type="Proteomes" id="UP000823749">
    <property type="component" value="Chromosome 7"/>
</dbReference>
<evidence type="ECO:0000313" key="27">
    <source>
        <dbReference type="Proteomes" id="UP000823749"/>
    </source>
</evidence>
<keyword evidence="27" id="KW-1185">Reference proteome</keyword>
<keyword evidence="13 22" id="KW-0067">ATP-binding</keyword>
<comment type="caution">
    <text evidence="26">The sequence shown here is derived from an EMBL/GenBank/DDBJ whole genome shotgun (WGS) entry which is preliminary data.</text>
</comment>
<dbReference type="PROSITE" id="PS50011">
    <property type="entry name" value="PROTEIN_KINASE_DOM"/>
    <property type="match status" value="2"/>
</dbReference>
<dbReference type="InterPro" id="IPR013210">
    <property type="entry name" value="LRR_N_plant-typ"/>
</dbReference>
<keyword evidence="15 23" id="KW-1133">Transmembrane helix</keyword>
<comment type="subcellular location">
    <subcellularLocation>
        <location evidence="1">Cell membrane</location>
        <topology evidence="1">Single-pass type I membrane protein</topology>
    </subcellularLocation>
</comment>
<evidence type="ECO:0000256" key="15">
    <source>
        <dbReference type="ARBA" id="ARBA00022989"/>
    </source>
</evidence>
<evidence type="ECO:0000256" key="13">
    <source>
        <dbReference type="ARBA" id="ARBA00022840"/>
    </source>
</evidence>
<evidence type="ECO:0000256" key="11">
    <source>
        <dbReference type="ARBA" id="ARBA00022741"/>
    </source>
</evidence>
<dbReference type="GO" id="GO:0051707">
    <property type="term" value="P:response to other organism"/>
    <property type="evidence" value="ECO:0007669"/>
    <property type="project" value="UniProtKB-ARBA"/>
</dbReference>
<feature type="domain" description="Protein kinase" evidence="25">
    <location>
        <begin position="715"/>
        <end position="989"/>
    </location>
</feature>
<evidence type="ECO:0000256" key="10">
    <source>
        <dbReference type="ARBA" id="ARBA00022737"/>
    </source>
</evidence>
<dbReference type="GO" id="GO:0005524">
    <property type="term" value="F:ATP binding"/>
    <property type="evidence" value="ECO:0007669"/>
    <property type="project" value="UniProtKB-UniRule"/>
</dbReference>
<evidence type="ECO:0000256" key="17">
    <source>
        <dbReference type="ARBA" id="ARBA00023157"/>
    </source>
</evidence>
<dbReference type="FunFam" id="3.30.200.20:FF:000309">
    <property type="entry name" value="Leucine-rich repeat receptor protein kinase MSP1"/>
    <property type="match status" value="2"/>
</dbReference>
<keyword evidence="8 23" id="KW-0812">Transmembrane</keyword>
<keyword evidence="12" id="KW-0418">Kinase</keyword>
<dbReference type="Pfam" id="PF00560">
    <property type="entry name" value="LRR_1"/>
    <property type="match status" value="7"/>
</dbReference>
<dbReference type="GO" id="GO:0005886">
    <property type="term" value="C:plasma membrane"/>
    <property type="evidence" value="ECO:0007669"/>
    <property type="project" value="UniProtKB-SubCell"/>
</dbReference>
<feature type="binding site" evidence="22">
    <location>
        <position position="744"/>
    </location>
    <ligand>
        <name>ATP</name>
        <dbReference type="ChEBI" id="CHEBI:30616"/>
    </ligand>
</feature>
<evidence type="ECO:0000256" key="5">
    <source>
        <dbReference type="ARBA" id="ARBA00022553"/>
    </source>
</evidence>
<dbReference type="PROSITE" id="PS00109">
    <property type="entry name" value="PROTEIN_KINASE_TYR"/>
    <property type="match status" value="2"/>
</dbReference>
<evidence type="ECO:0000256" key="12">
    <source>
        <dbReference type="ARBA" id="ARBA00022777"/>
    </source>
</evidence>
<keyword evidence="11 22" id="KW-0547">Nucleotide-binding</keyword>
<keyword evidence="4" id="KW-0723">Serine/threonine-protein kinase</keyword>
<evidence type="ECO:0000256" key="9">
    <source>
        <dbReference type="ARBA" id="ARBA00022729"/>
    </source>
</evidence>
<dbReference type="InterPro" id="IPR008266">
    <property type="entry name" value="Tyr_kinase_AS"/>
</dbReference>
<evidence type="ECO:0000256" key="1">
    <source>
        <dbReference type="ARBA" id="ARBA00004251"/>
    </source>
</evidence>
<gene>
    <name evidence="26" type="ORF">RHGRI_021534</name>
</gene>
<evidence type="ECO:0000256" key="19">
    <source>
        <dbReference type="ARBA" id="ARBA00023180"/>
    </source>
</evidence>
<dbReference type="InterPro" id="IPR011009">
    <property type="entry name" value="Kinase-like_dom_sf"/>
</dbReference>
<keyword evidence="18" id="KW-0675">Receptor</keyword>
<feature type="signal peptide" evidence="24">
    <location>
        <begin position="1"/>
        <end position="28"/>
    </location>
</feature>
<dbReference type="PROSITE" id="PS51450">
    <property type="entry name" value="LRR"/>
    <property type="match status" value="1"/>
</dbReference>
<dbReference type="InterPro" id="IPR017441">
    <property type="entry name" value="Protein_kinase_ATP_BS"/>
</dbReference>
<dbReference type="InterPro" id="IPR000719">
    <property type="entry name" value="Prot_kinase_dom"/>
</dbReference>
<evidence type="ECO:0000256" key="4">
    <source>
        <dbReference type="ARBA" id="ARBA00022527"/>
    </source>
</evidence>
<dbReference type="Pfam" id="PF23598">
    <property type="entry name" value="LRR_14"/>
    <property type="match status" value="1"/>
</dbReference>
<dbReference type="GO" id="GO:0010082">
    <property type="term" value="P:regulation of root meristem growth"/>
    <property type="evidence" value="ECO:0007669"/>
    <property type="project" value="UniProtKB-ARBA"/>
</dbReference>